<comment type="caution">
    <text evidence="1">The sequence shown here is derived from an EMBL/GenBank/DDBJ whole genome shotgun (WGS) entry which is preliminary data.</text>
</comment>
<accession>A0A699HWX3</accession>
<evidence type="ECO:0000313" key="1">
    <source>
        <dbReference type="EMBL" id="GEY73034.1"/>
    </source>
</evidence>
<keyword evidence="1" id="KW-0548">Nucleotidyltransferase</keyword>
<dbReference type="Gene3D" id="2.40.70.10">
    <property type="entry name" value="Acid Proteases"/>
    <property type="match status" value="1"/>
</dbReference>
<protein>
    <submittedName>
        <fullName evidence="1">Reverse transcriptase domain-containing protein</fullName>
    </submittedName>
</protein>
<name>A0A699HWX3_TANCI</name>
<dbReference type="PANTHER" id="PTHR33064">
    <property type="entry name" value="POL PROTEIN"/>
    <property type="match status" value="1"/>
</dbReference>
<sequence>MVEKVRGLEIKQEVVEVAKEVVEVANEVVKMAKVAKEVVEVAKKVIMVVEEFMACNLKDYDGKGGAIVYTRWIEKIESVQDMSGLVPHLVTLKNKRIERYIYRLVPQIHGMVVAIEPNIIQSAILKSRMLTDEVIRNGALNKNIEKRGNNGEPGRDVNVKDDNKRSWIERAFATITNPVRKEYAGSRPNQVMAIEGGQGRGNNGTHARGRAFVMGSKEARHDPNIVMGTFTLKILCCNSIDSGAHYSFVSTTFIPLLDIETSNLGFSYEIEIDSGQLIEISKVIRGCKLEIKVHIFDIDLISFGHGSFDVIVGMDWLSKHKAEIVFHEKVVRIPLPNSEMLRVLGERIEEEVRHLMSAKEKKQKLEDIIVVRNFSELQEVQFLGHVIVEEGIHVDPSKIEAVKNWKAPRTPLEVHSFLGLVGYDHRFIENFSKLAKPLTILTQQHKECVWGEEQKRAFQTLKDKLCNAPVLALLNGLEDFVVYDVAKYYYNANYNILS</sequence>
<proteinExistence type="predicted"/>
<dbReference type="InterPro" id="IPR043128">
    <property type="entry name" value="Rev_trsase/Diguanyl_cyclase"/>
</dbReference>
<dbReference type="InterPro" id="IPR051320">
    <property type="entry name" value="Viral_Replic_Matur_Polypro"/>
</dbReference>
<dbReference type="InterPro" id="IPR043502">
    <property type="entry name" value="DNA/RNA_pol_sf"/>
</dbReference>
<keyword evidence="1" id="KW-0695">RNA-directed DNA polymerase</keyword>
<dbReference type="FunFam" id="3.30.70.270:FF:000020">
    <property type="entry name" value="Transposon Tf2-6 polyprotein-like Protein"/>
    <property type="match status" value="1"/>
</dbReference>
<reference evidence="1" key="1">
    <citation type="journal article" date="2019" name="Sci. Rep.">
        <title>Draft genome of Tanacetum cinerariifolium, the natural source of mosquito coil.</title>
        <authorList>
            <person name="Yamashiro T."/>
            <person name="Shiraishi A."/>
            <person name="Satake H."/>
            <person name="Nakayama K."/>
        </authorList>
    </citation>
    <scope>NUCLEOTIDE SEQUENCE</scope>
</reference>
<dbReference type="PANTHER" id="PTHR33064:SF37">
    <property type="entry name" value="RIBONUCLEASE H"/>
    <property type="match status" value="1"/>
</dbReference>
<dbReference type="GO" id="GO:0003964">
    <property type="term" value="F:RNA-directed DNA polymerase activity"/>
    <property type="evidence" value="ECO:0007669"/>
    <property type="project" value="UniProtKB-KW"/>
</dbReference>
<dbReference type="Gene3D" id="3.30.70.270">
    <property type="match status" value="1"/>
</dbReference>
<dbReference type="InterPro" id="IPR021109">
    <property type="entry name" value="Peptidase_aspartic_dom_sf"/>
</dbReference>
<dbReference type="SUPFAM" id="SSF56672">
    <property type="entry name" value="DNA/RNA polymerases"/>
    <property type="match status" value="1"/>
</dbReference>
<gene>
    <name evidence="1" type="ORF">Tci_445008</name>
</gene>
<dbReference type="EMBL" id="BKCJ010204235">
    <property type="protein sequence ID" value="GEY73034.1"/>
    <property type="molecule type" value="Genomic_DNA"/>
</dbReference>
<dbReference type="CDD" id="cd00303">
    <property type="entry name" value="retropepsin_like"/>
    <property type="match status" value="1"/>
</dbReference>
<organism evidence="1">
    <name type="scientific">Tanacetum cinerariifolium</name>
    <name type="common">Dalmatian daisy</name>
    <name type="synonym">Chrysanthemum cinerariifolium</name>
    <dbReference type="NCBI Taxonomy" id="118510"/>
    <lineage>
        <taxon>Eukaryota</taxon>
        <taxon>Viridiplantae</taxon>
        <taxon>Streptophyta</taxon>
        <taxon>Embryophyta</taxon>
        <taxon>Tracheophyta</taxon>
        <taxon>Spermatophyta</taxon>
        <taxon>Magnoliopsida</taxon>
        <taxon>eudicotyledons</taxon>
        <taxon>Gunneridae</taxon>
        <taxon>Pentapetalae</taxon>
        <taxon>asterids</taxon>
        <taxon>campanulids</taxon>
        <taxon>Asterales</taxon>
        <taxon>Asteraceae</taxon>
        <taxon>Asteroideae</taxon>
        <taxon>Anthemideae</taxon>
        <taxon>Anthemidinae</taxon>
        <taxon>Tanacetum</taxon>
    </lineage>
</organism>
<dbReference type="Pfam" id="PF08284">
    <property type="entry name" value="RVP_2"/>
    <property type="match status" value="1"/>
</dbReference>
<keyword evidence="1" id="KW-0808">Transferase</keyword>
<dbReference type="AlphaFoldDB" id="A0A699HWX3"/>